<name>A0A0L7TIV2_9GAMM</name>
<proteinExistence type="predicted"/>
<dbReference type="RefSeq" id="WP_052896614.1">
    <property type="nucleotide sequence ID" value="NZ_JRXE01000001.1"/>
</dbReference>
<protein>
    <submittedName>
        <fullName evidence="3">Uncharacterized protein</fullName>
    </submittedName>
</protein>
<accession>A0A0L7TIV2</accession>
<evidence type="ECO:0000313" key="5">
    <source>
        <dbReference type="Proteomes" id="UP000037088"/>
    </source>
</evidence>
<feature type="region of interest" description="Disordered" evidence="1">
    <location>
        <begin position="1"/>
        <end position="67"/>
    </location>
</feature>
<evidence type="ECO:0000256" key="1">
    <source>
        <dbReference type="SAM" id="MobiDB-lite"/>
    </source>
</evidence>
<dbReference type="Proteomes" id="UP000036851">
    <property type="component" value="Unassembled WGS sequence"/>
</dbReference>
<organism evidence="3 4">
    <name type="scientific">Winslowiella iniecta</name>
    <dbReference type="NCBI Taxonomy" id="1560201"/>
    <lineage>
        <taxon>Bacteria</taxon>
        <taxon>Pseudomonadati</taxon>
        <taxon>Pseudomonadota</taxon>
        <taxon>Gammaproteobacteria</taxon>
        <taxon>Enterobacterales</taxon>
        <taxon>Erwiniaceae</taxon>
        <taxon>Winslowiella</taxon>
    </lineage>
</organism>
<feature type="compositionally biased region" description="Basic residues" evidence="1">
    <location>
        <begin position="1"/>
        <end position="11"/>
    </location>
</feature>
<sequence>MTNSKNTKKTSGRIASVAAQTLKNPDATAMQKSLAGSALAQSRTDKESGKEMEGKASSALTDPESDALTRSLAASVLSQSNKIR</sequence>
<dbReference type="EMBL" id="JRXE01000001">
    <property type="protein sequence ID" value="KOC92809.1"/>
    <property type="molecule type" value="Genomic_DNA"/>
</dbReference>
<dbReference type="PATRIC" id="fig|1560201.3.peg.93"/>
<evidence type="ECO:0000313" key="2">
    <source>
        <dbReference type="EMBL" id="KOC92809.1"/>
    </source>
</evidence>
<evidence type="ECO:0000313" key="4">
    <source>
        <dbReference type="Proteomes" id="UP000036851"/>
    </source>
</evidence>
<evidence type="ECO:0000313" key="3">
    <source>
        <dbReference type="EMBL" id="KOC95270.1"/>
    </source>
</evidence>
<dbReference type="AlphaFoldDB" id="A0A0L7TIV2"/>
<gene>
    <name evidence="2" type="ORF">NG42_00420</name>
    <name evidence="3" type="ORF">NG43_00750</name>
</gene>
<dbReference type="EMBL" id="JRXF01000001">
    <property type="protein sequence ID" value="KOC95270.1"/>
    <property type="molecule type" value="Genomic_DNA"/>
</dbReference>
<comment type="caution">
    <text evidence="3">The sequence shown here is derived from an EMBL/GenBank/DDBJ whole genome shotgun (WGS) entry which is preliminary data.</text>
</comment>
<reference evidence="4 5" key="1">
    <citation type="journal article" date="2015" name="Int. J. Syst. Evol. Microbiol.">
        <title>Erwinia iniecta sp. nov., isolated from Russian wheat aphids (Diuraphis noxia).</title>
        <authorList>
            <person name="Campillo T."/>
            <person name="Luna E."/>
            <person name="Portier P."/>
            <person name="Fischer-Le Saux M."/>
            <person name="Lapitan N."/>
            <person name="Tisserat N.A."/>
            <person name="Leach J.E."/>
        </authorList>
    </citation>
    <scope>NUCLEOTIDE SEQUENCE [LARGE SCALE GENOMIC DNA]</scope>
    <source>
        <strain evidence="2 5">B120</strain>
        <strain evidence="3 4">B149</strain>
    </source>
</reference>
<keyword evidence="5" id="KW-1185">Reference proteome</keyword>
<feature type="compositionally biased region" description="Basic and acidic residues" evidence="1">
    <location>
        <begin position="43"/>
        <end position="54"/>
    </location>
</feature>
<dbReference type="Proteomes" id="UP000037088">
    <property type="component" value="Unassembled WGS sequence"/>
</dbReference>